<evidence type="ECO:0000313" key="8">
    <source>
        <dbReference type="EMBL" id="MDR7156430.1"/>
    </source>
</evidence>
<dbReference type="PANTHER" id="PTHR43521">
    <property type="entry name" value="ALPHA-AMINOADIPIC SEMIALDEHYDE DEHYDROGENASE"/>
    <property type="match status" value="1"/>
</dbReference>
<dbReference type="InterPro" id="IPR044638">
    <property type="entry name" value="ALDH7A1-like"/>
</dbReference>
<dbReference type="InterPro" id="IPR015590">
    <property type="entry name" value="Aldehyde_DH_dom"/>
</dbReference>
<dbReference type="InterPro" id="IPR016163">
    <property type="entry name" value="Ald_DH_C"/>
</dbReference>
<gene>
    <name evidence="8" type="ORF">J2W40_003274</name>
</gene>
<dbReference type="PROSITE" id="PS00687">
    <property type="entry name" value="ALDEHYDE_DEHYDR_GLU"/>
    <property type="match status" value="1"/>
</dbReference>
<dbReference type="InterPro" id="IPR016160">
    <property type="entry name" value="Ald_DH_CS_CYS"/>
</dbReference>
<evidence type="ECO:0000313" key="9">
    <source>
        <dbReference type="Proteomes" id="UP001267638"/>
    </source>
</evidence>
<evidence type="ECO:0000256" key="1">
    <source>
        <dbReference type="ARBA" id="ARBA00011881"/>
    </source>
</evidence>
<keyword evidence="3" id="KW-0520">NAD</keyword>
<evidence type="ECO:0000259" key="7">
    <source>
        <dbReference type="Pfam" id="PF00171"/>
    </source>
</evidence>
<dbReference type="InterPro" id="IPR016161">
    <property type="entry name" value="Ald_DH/histidinol_DH"/>
</dbReference>
<keyword evidence="2 6" id="KW-0560">Oxidoreductase</keyword>
<organism evidence="8 9">
    <name type="scientific">Sphingobium xenophagum</name>
    <dbReference type="NCBI Taxonomy" id="121428"/>
    <lineage>
        <taxon>Bacteria</taxon>
        <taxon>Pseudomonadati</taxon>
        <taxon>Pseudomonadota</taxon>
        <taxon>Alphaproteobacteria</taxon>
        <taxon>Sphingomonadales</taxon>
        <taxon>Sphingomonadaceae</taxon>
        <taxon>Sphingobium</taxon>
    </lineage>
</organism>
<dbReference type="PANTHER" id="PTHR43521:SF1">
    <property type="entry name" value="ALPHA-AMINOADIPIC SEMIALDEHYDE DEHYDROGENASE"/>
    <property type="match status" value="1"/>
</dbReference>
<sequence length="481" mass="51219">MIDQPKVFRNWIAGGWVEGDDVSRNVNPSNLDETIGVYARADKAQVERAIAAASEAREGWRSVGILSRSEVLDRVGSELLARKDELGRLLSREEGKTLAEGIGEVARAGHVFKWFAGEALRPGGEFVESVRPGLSVEITREPVGVVGLITPWNFPMAIPAWKIAAALAYGNTVVFKPADAVPASAWALTEIIARSGVPAGVFNLVMGRGGVVGDTIVGHHDIDAVSFTGSQAVGQQLASQLAGRLAKVQLEMGGKNPLIVLDDADLGVAVEVAAQGAYYSTGQRCTASSRLIVTRGIHDAFVEALIGRLQAIQVGDALDPRTVIGPVAEAKQLQSNHDYLDVGKAEGAELVVAGEICESQRGHFMRPALFVGASNDMRIAREEIFGPIACVIRADDYDEAVAFANDTDFGLSSGIVTTSLRHSSDFKRRSSAGMVMVNTPTAGVDFHVPFGGRKQSSYGPREQGHYAAEFYTTVKTAYTAA</sequence>
<dbReference type="EMBL" id="JAVDWV010000016">
    <property type="protein sequence ID" value="MDR7156430.1"/>
    <property type="molecule type" value="Genomic_DNA"/>
</dbReference>
<name>A0ABU1X4B0_SPHXE</name>
<evidence type="ECO:0000256" key="2">
    <source>
        <dbReference type="ARBA" id="ARBA00023002"/>
    </source>
</evidence>
<dbReference type="SUPFAM" id="SSF53720">
    <property type="entry name" value="ALDH-like"/>
    <property type="match status" value="1"/>
</dbReference>
<feature type="active site" evidence="5">
    <location>
        <position position="251"/>
    </location>
</feature>
<evidence type="ECO:0000256" key="4">
    <source>
        <dbReference type="ARBA" id="ARBA00024226"/>
    </source>
</evidence>
<protein>
    <recommendedName>
        <fullName evidence="4">aldehyde dehydrogenase (NAD(+))</fullName>
        <ecNumber evidence="4">1.2.1.3</ecNumber>
    </recommendedName>
</protein>
<comment type="subunit">
    <text evidence="1">Homotetramer.</text>
</comment>
<dbReference type="Gene3D" id="3.40.309.10">
    <property type="entry name" value="Aldehyde Dehydrogenase, Chain A, domain 2"/>
    <property type="match status" value="1"/>
</dbReference>
<dbReference type="GO" id="GO:0004029">
    <property type="term" value="F:aldehyde dehydrogenase (NAD+) activity"/>
    <property type="evidence" value="ECO:0007669"/>
    <property type="project" value="UniProtKB-EC"/>
</dbReference>
<feature type="domain" description="Aldehyde dehydrogenase" evidence="7">
    <location>
        <begin position="16"/>
        <end position="476"/>
    </location>
</feature>
<reference evidence="8 9" key="1">
    <citation type="submission" date="2023-07" db="EMBL/GenBank/DDBJ databases">
        <title>Sorghum-associated microbial communities from plants grown in Nebraska, USA.</title>
        <authorList>
            <person name="Schachtman D."/>
        </authorList>
    </citation>
    <scope>NUCLEOTIDE SEQUENCE [LARGE SCALE GENOMIC DNA]</scope>
    <source>
        <strain evidence="8 9">4256</strain>
    </source>
</reference>
<dbReference type="Proteomes" id="UP001267638">
    <property type="component" value="Unassembled WGS sequence"/>
</dbReference>
<evidence type="ECO:0000256" key="6">
    <source>
        <dbReference type="RuleBase" id="RU003345"/>
    </source>
</evidence>
<evidence type="ECO:0000256" key="3">
    <source>
        <dbReference type="ARBA" id="ARBA00023027"/>
    </source>
</evidence>
<dbReference type="Gene3D" id="3.40.605.10">
    <property type="entry name" value="Aldehyde Dehydrogenase, Chain A, domain 1"/>
    <property type="match status" value="1"/>
</dbReference>
<comment type="similarity">
    <text evidence="6">Belongs to the aldehyde dehydrogenase family.</text>
</comment>
<dbReference type="InterPro" id="IPR029510">
    <property type="entry name" value="Ald_DH_CS_GLU"/>
</dbReference>
<dbReference type="RefSeq" id="WP_310226716.1">
    <property type="nucleotide sequence ID" value="NZ_JAVDWV010000016.1"/>
</dbReference>
<dbReference type="PROSITE" id="PS00070">
    <property type="entry name" value="ALDEHYDE_DEHYDR_CYS"/>
    <property type="match status" value="1"/>
</dbReference>
<dbReference type="Pfam" id="PF00171">
    <property type="entry name" value="Aldedh"/>
    <property type="match status" value="1"/>
</dbReference>
<proteinExistence type="inferred from homology"/>
<dbReference type="InterPro" id="IPR016162">
    <property type="entry name" value="Ald_DH_N"/>
</dbReference>
<accession>A0ABU1X4B0</accession>
<comment type="caution">
    <text evidence="8">The sequence shown here is derived from an EMBL/GenBank/DDBJ whole genome shotgun (WGS) entry which is preliminary data.</text>
</comment>
<keyword evidence="9" id="KW-1185">Reference proteome</keyword>
<dbReference type="EC" id="1.2.1.3" evidence="4"/>
<evidence type="ECO:0000256" key="5">
    <source>
        <dbReference type="PROSITE-ProRule" id="PRU10007"/>
    </source>
</evidence>
<dbReference type="CDD" id="cd07097">
    <property type="entry name" value="ALDH_KGSADH-YcbD"/>
    <property type="match status" value="1"/>
</dbReference>